<organism evidence="1 2">
    <name type="scientific">Trichothecium roseum</name>
    <dbReference type="NCBI Taxonomy" id="47278"/>
    <lineage>
        <taxon>Eukaryota</taxon>
        <taxon>Fungi</taxon>
        <taxon>Dikarya</taxon>
        <taxon>Ascomycota</taxon>
        <taxon>Pezizomycotina</taxon>
        <taxon>Sordariomycetes</taxon>
        <taxon>Hypocreomycetidae</taxon>
        <taxon>Hypocreales</taxon>
        <taxon>Hypocreales incertae sedis</taxon>
        <taxon>Trichothecium</taxon>
    </lineage>
</organism>
<gene>
    <name evidence="1" type="ORF">N3K66_003849</name>
</gene>
<proteinExistence type="predicted"/>
<evidence type="ECO:0000313" key="2">
    <source>
        <dbReference type="Proteomes" id="UP001163324"/>
    </source>
</evidence>
<evidence type="ECO:0000313" key="1">
    <source>
        <dbReference type="EMBL" id="KAI9902032.1"/>
    </source>
</evidence>
<comment type="caution">
    <text evidence="1">The sequence shown here is derived from an EMBL/GenBank/DDBJ whole genome shotgun (WGS) entry which is preliminary data.</text>
</comment>
<dbReference type="Proteomes" id="UP001163324">
    <property type="component" value="Chromosome 3"/>
</dbReference>
<keyword evidence="2" id="KW-1185">Reference proteome</keyword>
<name>A0ACC0V985_9HYPO</name>
<dbReference type="EMBL" id="CM047942">
    <property type="protein sequence ID" value="KAI9902032.1"/>
    <property type="molecule type" value="Genomic_DNA"/>
</dbReference>
<sequence length="364" mass="40260">MSRQLEQTLLSLIPTYSSDLPPQLVSVASSLLAQSKLNASVLKPEEEVARLYACAHLACNRLKIALDLPPIQARPPIPPRIYNKLYTYFDNAVPDTRGSAGQGRTRTRTRAAAGVTEEKRPLPSRPEPTKEQSLAPYRARAANSTQQVGSRLNAWVKPVISFLCAQGKRTALASTMVAGIDYIVAQSQAEKAQEPWVSSHMTALMGAVYYFSVLRMDTVKAGSAEPTEDLSPDRKEIVALLKKAREEVEVRGGTDADGWAGWVEVKTAKALNNAIDKVEAERWLDADWYRGIDDIFGAEAGAWDAQDAELATPIQARRADTMHQDRFDYLSEAKSVEYEKWKKEMLSRIAVARKNAPVQMEVDG</sequence>
<reference evidence="1" key="1">
    <citation type="submission" date="2022-10" db="EMBL/GenBank/DDBJ databases">
        <title>Complete Genome of Trichothecium roseum strain YXFP-22015, a Plant Pathogen Isolated from Citrus.</title>
        <authorList>
            <person name="Wang Y."/>
            <person name="Zhu L."/>
        </authorList>
    </citation>
    <scope>NUCLEOTIDE SEQUENCE</scope>
    <source>
        <strain evidence="1">YXFP-22015</strain>
    </source>
</reference>
<accession>A0ACC0V985</accession>
<protein>
    <submittedName>
        <fullName evidence="1">Uncharacterized protein</fullName>
    </submittedName>
</protein>